<evidence type="ECO:0000256" key="1">
    <source>
        <dbReference type="SAM" id="MobiDB-lite"/>
    </source>
</evidence>
<dbReference type="EMBL" id="GAIX01001145">
    <property type="protein sequence ID" value="JAA91415.1"/>
    <property type="molecule type" value="Transcribed_RNA"/>
</dbReference>
<organism evidence="2">
    <name type="scientific">Pararge aegeria</name>
    <name type="common">speckled wood butterfly</name>
    <dbReference type="NCBI Taxonomy" id="116150"/>
    <lineage>
        <taxon>Eukaryota</taxon>
        <taxon>Metazoa</taxon>
        <taxon>Ecdysozoa</taxon>
        <taxon>Arthropoda</taxon>
        <taxon>Hexapoda</taxon>
        <taxon>Insecta</taxon>
        <taxon>Pterygota</taxon>
        <taxon>Neoptera</taxon>
        <taxon>Endopterygota</taxon>
        <taxon>Lepidoptera</taxon>
        <taxon>Glossata</taxon>
        <taxon>Ditrysia</taxon>
        <taxon>Papilionoidea</taxon>
        <taxon>Nymphalidae</taxon>
        <taxon>Satyrinae</taxon>
        <taxon>Satyrini</taxon>
        <taxon>Parargina</taxon>
        <taxon>Pararge</taxon>
    </lineage>
</organism>
<dbReference type="AlphaFoldDB" id="S4PR41"/>
<evidence type="ECO:0000313" key="2">
    <source>
        <dbReference type="EMBL" id="JAA91415.1"/>
    </source>
</evidence>
<name>S4PR41_9NEOP</name>
<feature type="region of interest" description="Disordered" evidence="1">
    <location>
        <begin position="9"/>
        <end position="36"/>
    </location>
</feature>
<reference evidence="2" key="2">
    <citation type="submission" date="2013-05" db="EMBL/GenBank/DDBJ databases">
        <authorList>
            <person name="Carter J.-M."/>
            <person name="Baker S.C."/>
            <person name="Pink R."/>
            <person name="Carter D.R.F."/>
            <person name="Collins A."/>
            <person name="Tomlin J."/>
            <person name="Gibbs M."/>
            <person name="Breuker C.J."/>
        </authorList>
    </citation>
    <scope>NUCLEOTIDE SEQUENCE</scope>
    <source>
        <tissue evidence="2">Ovary</tissue>
    </source>
</reference>
<proteinExistence type="predicted"/>
<protein>
    <submittedName>
        <fullName evidence="2">Uncharacterized protein</fullName>
    </submittedName>
</protein>
<accession>S4PR41</accession>
<reference evidence="2" key="1">
    <citation type="journal article" date="2013" name="BMC Genomics">
        <title>Unscrambling butterfly oogenesis.</title>
        <authorList>
            <person name="Carter J.M."/>
            <person name="Baker S.C."/>
            <person name="Pink R."/>
            <person name="Carter D.R."/>
            <person name="Collins A."/>
            <person name="Tomlin J."/>
            <person name="Gibbs M."/>
            <person name="Breuker C.J."/>
        </authorList>
    </citation>
    <scope>NUCLEOTIDE SEQUENCE</scope>
    <source>
        <tissue evidence="2">Ovary</tissue>
    </source>
</reference>
<sequence length="87" mass="9973">MCIITSVTISTRRRTRTRSSPAPSDVPHYADTPALSSPSTSIYTSYSYSDKLNHCTTTPLRRTGWRRATPREHAHLTTKLNYVFYCY</sequence>